<sequence length="174" mass="19082">MTPTRSGSNYSIQSNGSGPGHSSNKCKRQQCQPRGEAQMENARASTSSQMLSITFDTLIESSEAEITAIAIRTESLPTDSSRDIPVSIQKLVYGSKKAQVGTSPKYFYKHHELISSSEEAHGARKDRGTFEGLDSHVLPRTSPTDKSLVKNQSMLSDDQTKKLAQCQDETMIKV</sequence>
<reference evidence="2" key="1">
    <citation type="submission" date="2021-03" db="EMBL/GenBank/DDBJ databases">
        <title>Draft genome sequence of rust myrtle Austropuccinia psidii MF-1, a brazilian biotype.</title>
        <authorList>
            <person name="Quecine M.C."/>
            <person name="Pachon D.M.R."/>
            <person name="Bonatelli M.L."/>
            <person name="Correr F.H."/>
            <person name="Franceschini L.M."/>
            <person name="Leite T.F."/>
            <person name="Margarido G.R.A."/>
            <person name="Almeida C.A."/>
            <person name="Ferrarezi J.A."/>
            <person name="Labate C.A."/>
        </authorList>
    </citation>
    <scope>NUCLEOTIDE SEQUENCE</scope>
    <source>
        <strain evidence="2">MF-1</strain>
    </source>
</reference>
<name>A0A9Q3J3G5_9BASI</name>
<feature type="region of interest" description="Disordered" evidence="1">
    <location>
        <begin position="1"/>
        <end position="48"/>
    </location>
</feature>
<dbReference type="AlphaFoldDB" id="A0A9Q3J3G5"/>
<proteinExistence type="predicted"/>
<gene>
    <name evidence="2" type="ORF">O181_094320</name>
</gene>
<keyword evidence="3" id="KW-1185">Reference proteome</keyword>
<evidence type="ECO:0000313" key="2">
    <source>
        <dbReference type="EMBL" id="MBW0554605.1"/>
    </source>
</evidence>
<organism evidence="2 3">
    <name type="scientific">Austropuccinia psidii MF-1</name>
    <dbReference type="NCBI Taxonomy" id="1389203"/>
    <lineage>
        <taxon>Eukaryota</taxon>
        <taxon>Fungi</taxon>
        <taxon>Dikarya</taxon>
        <taxon>Basidiomycota</taxon>
        <taxon>Pucciniomycotina</taxon>
        <taxon>Pucciniomycetes</taxon>
        <taxon>Pucciniales</taxon>
        <taxon>Sphaerophragmiaceae</taxon>
        <taxon>Austropuccinia</taxon>
    </lineage>
</organism>
<protein>
    <submittedName>
        <fullName evidence="2">Uncharacterized protein</fullName>
    </submittedName>
</protein>
<feature type="compositionally biased region" description="Polar residues" evidence="1">
    <location>
        <begin position="1"/>
        <end position="23"/>
    </location>
</feature>
<evidence type="ECO:0000313" key="3">
    <source>
        <dbReference type="Proteomes" id="UP000765509"/>
    </source>
</evidence>
<accession>A0A9Q3J3G5</accession>
<comment type="caution">
    <text evidence="2">The sequence shown here is derived from an EMBL/GenBank/DDBJ whole genome shotgun (WGS) entry which is preliminary data.</text>
</comment>
<dbReference type="Proteomes" id="UP000765509">
    <property type="component" value="Unassembled WGS sequence"/>
</dbReference>
<dbReference type="EMBL" id="AVOT02061337">
    <property type="protein sequence ID" value="MBW0554605.1"/>
    <property type="molecule type" value="Genomic_DNA"/>
</dbReference>
<evidence type="ECO:0000256" key="1">
    <source>
        <dbReference type="SAM" id="MobiDB-lite"/>
    </source>
</evidence>